<dbReference type="SUPFAM" id="SSF81606">
    <property type="entry name" value="PP2C-like"/>
    <property type="match status" value="1"/>
</dbReference>
<keyword evidence="2" id="KW-0597">Phosphoprotein</keyword>
<keyword evidence="6" id="KW-0472">Membrane</keyword>
<feature type="transmembrane region" description="Helical" evidence="6">
    <location>
        <begin position="316"/>
        <end position="334"/>
    </location>
</feature>
<dbReference type="SUPFAM" id="SSF55874">
    <property type="entry name" value="ATPase domain of HSP90 chaperone/DNA topoisomerase II/histidine kinase"/>
    <property type="match status" value="1"/>
</dbReference>
<dbReference type="PANTHER" id="PTHR43156">
    <property type="entry name" value="STAGE II SPORULATION PROTEIN E-RELATED"/>
    <property type="match status" value="1"/>
</dbReference>
<dbReference type="Proteomes" id="UP000547058">
    <property type="component" value="Unassembled WGS sequence"/>
</dbReference>
<dbReference type="InterPro" id="IPR052016">
    <property type="entry name" value="Bact_Sigma-Reg"/>
</dbReference>
<dbReference type="GO" id="GO:0016301">
    <property type="term" value="F:kinase activity"/>
    <property type="evidence" value="ECO:0007669"/>
    <property type="project" value="UniProtKB-KW"/>
</dbReference>
<comment type="caution">
    <text evidence="8">The sequence shown here is derived from an EMBL/GenBank/DDBJ whole genome shotgun (WGS) entry which is preliminary data.</text>
</comment>
<keyword evidence="5" id="KW-0378">Hydrolase</keyword>
<dbReference type="CDD" id="cd06225">
    <property type="entry name" value="HAMP"/>
    <property type="match status" value="1"/>
</dbReference>
<keyword evidence="6" id="KW-0812">Transmembrane</keyword>
<dbReference type="GO" id="GO:0007165">
    <property type="term" value="P:signal transduction"/>
    <property type="evidence" value="ECO:0007669"/>
    <property type="project" value="InterPro"/>
</dbReference>
<keyword evidence="6" id="KW-1133">Transmembrane helix</keyword>
<gene>
    <name evidence="8" type="ORF">H4O11_15010</name>
</gene>
<dbReference type="EMBL" id="JACGXS010000009">
    <property type="protein sequence ID" value="MBA8683108.1"/>
    <property type="molecule type" value="Genomic_DNA"/>
</dbReference>
<dbReference type="RefSeq" id="WP_182340250.1">
    <property type="nucleotide sequence ID" value="NZ_JACGXS010000009.1"/>
</dbReference>
<keyword evidence="4" id="KW-0418">Kinase</keyword>
<dbReference type="CDD" id="cd12913">
    <property type="entry name" value="PDC1_MCP_like"/>
    <property type="match status" value="1"/>
</dbReference>
<accession>A0A7W3IIG7</accession>
<dbReference type="SMART" id="SM00331">
    <property type="entry name" value="PP2C_SIG"/>
    <property type="match status" value="1"/>
</dbReference>
<dbReference type="Pfam" id="PF13581">
    <property type="entry name" value="HATPase_c_2"/>
    <property type="match status" value="1"/>
</dbReference>
<dbReference type="PROSITE" id="PS50885">
    <property type="entry name" value="HAMP"/>
    <property type="match status" value="1"/>
</dbReference>
<dbReference type="Pfam" id="PF07228">
    <property type="entry name" value="SpoIIE"/>
    <property type="match status" value="1"/>
</dbReference>
<dbReference type="GO" id="GO:0016020">
    <property type="term" value="C:membrane"/>
    <property type="evidence" value="ECO:0007669"/>
    <property type="project" value="UniProtKB-SubCell"/>
</dbReference>
<dbReference type="Pfam" id="PF00672">
    <property type="entry name" value="HAMP"/>
    <property type="match status" value="1"/>
</dbReference>
<evidence type="ECO:0000256" key="4">
    <source>
        <dbReference type="ARBA" id="ARBA00022777"/>
    </source>
</evidence>
<sequence length="789" mass="86160">MGSRTPPYPSPVRPGRSLRTRLMLWSCLVQAALLLLLVTLFYLGARSLVHRQAVSQINHLAEQTARSLGNSLQSAQITGEMLLAPLGRQVFDVAQLHSLLGAAVLADPNVDGARIIIEPDRVPGLPDGYACHDMLQDGALEHACDSQLGTDHLQRDWYRQALRASGPWWSAPYANPRAEGRLFITYNMPLRLPGELLPAGVVSVDVPLAQLRHDLGQLPHTPKLRATLLAPDHHVVLSSAPEIKPGQALAQYLELRPDLAPLFDPRQPPPQVEDGFDHQASDGTRFLSRIAALEQHGWQLVLSADRDLMMADLRRVTHFAVGLGLLGVLAWLLLVRRHALRLLQPMETLTAAARRFSAGNFRQPLPASRHDDEVGEMTRAFESARRSILQQMDTIARMAGVRERSESEMRIAHGIQQGMLAPPPRLQADGFVLRSSTLLVPAREVGGDFHHITQLDRTTLCFVIGDVSGNGVPAALFMARVLTVLEAAMTHRRHPDCILAEAARLLAERNDACMFATVLCGVVDARTGLFELASAGHEAPLRRQANGRTRVLPLRSGPALGISATLAFPRAHGLLADGEYLLAYTDGITEAQCPQQRWFGLERLREAVSAQADDRQVCADVVQALQAFCAGHGNPDDLALLSVGRHLQWPPLQLRGKADAADLRALLDRLEAGLQQMGVAGDALLRARLVVDELFGNVLVHQRQLSQVTLDVTATLDDDGLALQVRDTALAFDPTSAPAPNLDAALGQRAIGGWGLHLVRSLCDHFEYQRRDGGNHVHLRLSPAGLCKE</sequence>
<feature type="domain" description="HAMP" evidence="7">
    <location>
        <begin position="340"/>
        <end position="393"/>
    </location>
</feature>
<dbReference type="InterPro" id="IPR036457">
    <property type="entry name" value="PPM-type-like_dom_sf"/>
</dbReference>
<reference evidence="8 9" key="1">
    <citation type="submission" date="2020-08" db="EMBL/GenBank/DDBJ databases">
        <title>Stenotrophomonas tumulicola JCM 30961.</title>
        <authorList>
            <person name="Deng Y."/>
        </authorList>
    </citation>
    <scope>NUCLEOTIDE SEQUENCE [LARGE SCALE GENOMIC DNA]</scope>
    <source>
        <strain evidence="8 9">JCM 30961</strain>
    </source>
</reference>
<protein>
    <submittedName>
        <fullName evidence="8">SpoIIE family protein phosphatase</fullName>
    </submittedName>
</protein>
<evidence type="ECO:0000256" key="3">
    <source>
        <dbReference type="ARBA" id="ARBA00022679"/>
    </source>
</evidence>
<dbReference type="CDD" id="cd16936">
    <property type="entry name" value="HATPase_RsbW-like"/>
    <property type="match status" value="1"/>
</dbReference>
<keyword evidence="3" id="KW-0808">Transferase</keyword>
<dbReference type="InterPro" id="IPR036890">
    <property type="entry name" value="HATPase_C_sf"/>
</dbReference>
<evidence type="ECO:0000259" key="7">
    <source>
        <dbReference type="PROSITE" id="PS50885"/>
    </source>
</evidence>
<dbReference type="SUPFAM" id="SSF158472">
    <property type="entry name" value="HAMP domain-like"/>
    <property type="match status" value="1"/>
</dbReference>
<evidence type="ECO:0000256" key="6">
    <source>
        <dbReference type="SAM" id="Phobius"/>
    </source>
</evidence>
<dbReference type="Gene3D" id="6.10.340.10">
    <property type="match status" value="1"/>
</dbReference>
<evidence type="ECO:0000313" key="8">
    <source>
        <dbReference type="EMBL" id="MBA8683108.1"/>
    </source>
</evidence>
<dbReference type="Gene3D" id="3.30.450.20">
    <property type="entry name" value="PAS domain"/>
    <property type="match status" value="1"/>
</dbReference>
<dbReference type="AlphaFoldDB" id="A0A7W3IIG7"/>
<dbReference type="GO" id="GO:0016791">
    <property type="term" value="F:phosphatase activity"/>
    <property type="evidence" value="ECO:0007669"/>
    <property type="project" value="TreeGrafter"/>
</dbReference>
<dbReference type="InterPro" id="IPR003660">
    <property type="entry name" value="HAMP_dom"/>
</dbReference>
<evidence type="ECO:0000256" key="1">
    <source>
        <dbReference type="ARBA" id="ARBA00004370"/>
    </source>
</evidence>
<keyword evidence="9" id="KW-1185">Reference proteome</keyword>
<dbReference type="Gene3D" id="3.30.565.10">
    <property type="entry name" value="Histidine kinase-like ATPase, C-terminal domain"/>
    <property type="match status" value="1"/>
</dbReference>
<feature type="transmembrane region" description="Helical" evidence="6">
    <location>
        <begin position="22"/>
        <end position="43"/>
    </location>
</feature>
<dbReference type="PANTHER" id="PTHR43156:SF2">
    <property type="entry name" value="STAGE II SPORULATION PROTEIN E"/>
    <property type="match status" value="1"/>
</dbReference>
<dbReference type="InterPro" id="IPR003594">
    <property type="entry name" value="HATPase_dom"/>
</dbReference>
<evidence type="ECO:0000256" key="2">
    <source>
        <dbReference type="ARBA" id="ARBA00022553"/>
    </source>
</evidence>
<evidence type="ECO:0000256" key="5">
    <source>
        <dbReference type="ARBA" id="ARBA00022801"/>
    </source>
</evidence>
<evidence type="ECO:0000313" key="9">
    <source>
        <dbReference type="Proteomes" id="UP000547058"/>
    </source>
</evidence>
<name>A0A7W3IIG7_9GAMM</name>
<organism evidence="8 9">
    <name type="scientific">Stenotrophomonas tumulicola</name>
    <dbReference type="NCBI Taxonomy" id="1685415"/>
    <lineage>
        <taxon>Bacteria</taxon>
        <taxon>Pseudomonadati</taxon>
        <taxon>Pseudomonadota</taxon>
        <taxon>Gammaproteobacteria</taxon>
        <taxon>Lysobacterales</taxon>
        <taxon>Lysobacteraceae</taxon>
        <taxon>Stenotrophomonas</taxon>
    </lineage>
</organism>
<proteinExistence type="predicted"/>
<dbReference type="InterPro" id="IPR001932">
    <property type="entry name" value="PPM-type_phosphatase-like_dom"/>
</dbReference>
<comment type="subcellular location">
    <subcellularLocation>
        <location evidence="1">Membrane</location>
    </subcellularLocation>
</comment>
<dbReference type="SMART" id="SM00304">
    <property type="entry name" value="HAMP"/>
    <property type="match status" value="1"/>
</dbReference>
<dbReference type="Gene3D" id="3.60.40.10">
    <property type="entry name" value="PPM-type phosphatase domain"/>
    <property type="match status" value="1"/>
</dbReference>